<evidence type="ECO:0000313" key="5">
    <source>
        <dbReference type="Proteomes" id="UP000663829"/>
    </source>
</evidence>
<keyword evidence="5" id="KW-1185">Reference proteome</keyword>
<sequence>MWSADVLQVRRKPPENDEDAFFRCKGKMSGKEYNKRLNIAAEQNEIEFILDSNNYDVNKTVEAFQSGGAPDAFQEWTTVIKKSQNHRQQLKHHRNLE</sequence>
<evidence type="ECO:0000313" key="3">
    <source>
        <dbReference type="EMBL" id="CAF4120003.1"/>
    </source>
</evidence>
<dbReference type="EMBL" id="CAJOBA010041743">
    <property type="protein sequence ID" value="CAF4120003.1"/>
    <property type="molecule type" value="Genomic_DNA"/>
</dbReference>
<gene>
    <name evidence="2" type="ORF">GPM918_LOCUS34831</name>
    <name evidence="1" type="ORF">OVA965_LOCUS29018</name>
    <name evidence="4" type="ORF">SRO942_LOCUS35546</name>
    <name evidence="3" type="ORF">TMI583_LOCUS29782</name>
</gene>
<accession>A0A815PTE1</accession>
<dbReference type="AlphaFoldDB" id="A0A815PTE1"/>
<proteinExistence type="predicted"/>
<dbReference type="Proteomes" id="UP000677228">
    <property type="component" value="Unassembled WGS sequence"/>
</dbReference>
<organism evidence="2 5">
    <name type="scientific">Didymodactylos carnosus</name>
    <dbReference type="NCBI Taxonomy" id="1234261"/>
    <lineage>
        <taxon>Eukaryota</taxon>
        <taxon>Metazoa</taxon>
        <taxon>Spiralia</taxon>
        <taxon>Gnathifera</taxon>
        <taxon>Rotifera</taxon>
        <taxon>Eurotatoria</taxon>
        <taxon>Bdelloidea</taxon>
        <taxon>Philodinida</taxon>
        <taxon>Philodinidae</taxon>
        <taxon>Didymodactylos</taxon>
    </lineage>
</organism>
<dbReference type="Proteomes" id="UP000681722">
    <property type="component" value="Unassembled WGS sequence"/>
</dbReference>
<evidence type="ECO:0000313" key="1">
    <source>
        <dbReference type="EMBL" id="CAF1311815.1"/>
    </source>
</evidence>
<comment type="caution">
    <text evidence="2">The sequence shown here is derived from an EMBL/GenBank/DDBJ whole genome shotgun (WGS) entry which is preliminary data.</text>
</comment>
<protein>
    <submittedName>
        <fullName evidence="2">Uncharacterized protein</fullName>
    </submittedName>
</protein>
<evidence type="ECO:0000313" key="2">
    <source>
        <dbReference type="EMBL" id="CAF1453894.1"/>
    </source>
</evidence>
<dbReference type="EMBL" id="CAJNOK010020155">
    <property type="protein sequence ID" value="CAF1311815.1"/>
    <property type="molecule type" value="Genomic_DNA"/>
</dbReference>
<reference evidence="2" key="1">
    <citation type="submission" date="2021-02" db="EMBL/GenBank/DDBJ databases">
        <authorList>
            <person name="Nowell W R."/>
        </authorList>
    </citation>
    <scope>NUCLEOTIDE SEQUENCE</scope>
</reference>
<evidence type="ECO:0000313" key="4">
    <source>
        <dbReference type="EMBL" id="CAF4326466.1"/>
    </source>
</evidence>
<dbReference type="EMBL" id="CAJOBC010085086">
    <property type="protein sequence ID" value="CAF4326466.1"/>
    <property type="molecule type" value="Genomic_DNA"/>
</dbReference>
<name>A0A815PTE1_9BILA</name>
<dbReference type="EMBL" id="CAJNOQ010019631">
    <property type="protein sequence ID" value="CAF1453894.1"/>
    <property type="molecule type" value="Genomic_DNA"/>
</dbReference>
<dbReference type="Proteomes" id="UP000682733">
    <property type="component" value="Unassembled WGS sequence"/>
</dbReference>
<dbReference type="Proteomes" id="UP000663829">
    <property type="component" value="Unassembled WGS sequence"/>
</dbReference>